<evidence type="ECO:0000256" key="4">
    <source>
        <dbReference type="ARBA" id="ARBA00022801"/>
    </source>
</evidence>
<evidence type="ECO:0000256" key="1">
    <source>
        <dbReference type="ARBA" id="ARBA00004371"/>
    </source>
</evidence>
<keyword evidence="3 10" id="KW-0732">Signal</keyword>
<keyword evidence="4" id="KW-0378">Hydrolase</keyword>
<comment type="subcellular location">
    <subcellularLocation>
        <location evidence="1">Lysosome</location>
    </subcellularLocation>
</comment>
<dbReference type="EC" id="3.1.2.2" evidence="7"/>
<keyword evidence="6" id="KW-0458">Lysosome</keyword>
<name>A0AAV1NI76_SCOSC</name>
<dbReference type="InterPro" id="IPR029058">
    <property type="entry name" value="AB_hydrolase_fold"/>
</dbReference>
<dbReference type="Gene3D" id="3.40.50.1820">
    <property type="entry name" value="alpha/beta hydrolase"/>
    <property type="match status" value="1"/>
</dbReference>
<evidence type="ECO:0000256" key="10">
    <source>
        <dbReference type="SAM" id="SignalP"/>
    </source>
</evidence>
<feature type="chain" id="PRO_5043404644" description="palmitoyl-CoA hydrolase" evidence="10">
    <location>
        <begin position="28"/>
        <end position="299"/>
    </location>
</feature>
<dbReference type="PANTHER" id="PTHR11247:SF71">
    <property type="entry name" value="ZGC:66024"/>
    <property type="match status" value="1"/>
</dbReference>
<proteinExistence type="inferred from homology"/>
<dbReference type="AlphaFoldDB" id="A0AAV1NI76"/>
<evidence type="ECO:0000256" key="5">
    <source>
        <dbReference type="ARBA" id="ARBA00023180"/>
    </source>
</evidence>
<dbReference type="FunFam" id="3.40.50.1820:FF:000037">
    <property type="entry name" value="Lysosomal thioesterase PPT2 homolog"/>
    <property type="match status" value="1"/>
</dbReference>
<dbReference type="Proteomes" id="UP001314229">
    <property type="component" value="Unassembled WGS sequence"/>
</dbReference>
<sequence>MKTPQVIGDTPTPLLLLLLLLLLRLTGLCIDAYKPVVIVHGIFDGPKQFIKLSTYITKVHPGTEVKVIDMYDNMASLKPLWKQVRDFRKAINPIMQKAPGGIHLLCFSQGGLICRALLSTAPNHNVHSFISLSSPQAGQYGDTDYLKWVFPDCVKKTVFRICYNRLGQKVSICDYWNDPHHRSRYLQSNTFLPLLNGDKPHNEMKSWRENFLRIKKLVLIGGPDDGVITPWESSHFGFYDSKETVVQMRNQEFYKNDTFGLKMLSDRGDVSVCVHSGVKHVQWHSNFTVFRSCIEKWLT</sequence>
<dbReference type="Pfam" id="PF02089">
    <property type="entry name" value="Palm_thioest"/>
    <property type="match status" value="1"/>
</dbReference>
<keyword evidence="5" id="KW-0325">Glycoprotein</keyword>
<evidence type="ECO:0000256" key="8">
    <source>
        <dbReference type="ARBA" id="ARBA00093223"/>
    </source>
</evidence>
<dbReference type="PANTHER" id="PTHR11247">
    <property type="entry name" value="PALMITOYL-PROTEIN THIOESTERASE/DOLICHYLDIPHOSPHATASE 1"/>
    <property type="match status" value="1"/>
</dbReference>
<dbReference type="SUPFAM" id="SSF53474">
    <property type="entry name" value="alpha/beta-Hydrolases"/>
    <property type="match status" value="1"/>
</dbReference>
<comment type="similarity">
    <text evidence="2">Belongs to the palmitoyl-protein thioesterase family.</text>
</comment>
<evidence type="ECO:0000256" key="3">
    <source>
        <dbReference type="ARBA" id="ARBA00022729"/>
    </source>
</evidence>
<evidence type="ECO:0000256" key="9">
    <source>
        <dbReference type="ARBA" id="ARBA00093353"/>
    </source>
</evidence>
<reference evidence="11 12" key="1">
    <citation type="submission" date="2024-01" db="EMBL/GenBank/DDBJ databases">
        <authorList>
            <person name="Alioto T."/>
            <person name="Alioto T."/>
            <person name="Gomez Garrido J."/>
        </authorList>
    </citation>
    <scope>NUCLEOTIDE SEQUENCE [LARGE SCALE GENOMIC DNA]</scope>
</reference>
<dbReference type="EMBL" id="CAWUFR010000037">
    <property type="protein sequence ID" value="CAK6958917.1"/>
    <property type="molecule type" value="Genomic_DNA"/>
</dbReference>
<evidence type="ECO:0000256" key="6">
    <source>
        <dbReference type="ARBA" id="ARBA00023228"/>
    </source>
</evidence>
<evidence type="ECO:0000256" key="7">
    <source>
        <dbReference type="ARBA" id="ARBA00038848"/>
    </source>
</evidence>
<comment type="catalytic activity">
    <reaction evidence="8">
        <text>S-hexadecanoyl-N-acetylcysteamine + H2O = N-acetylcysteamine + hexadecanoate + H(+)</text>
        <dbReference type="Rhea" id="RHEA:84099"/>
        <dbReference type="ChEBI" id="CHEBI:7896"/>
        <dbReference type="ChEBI" id="CHEBI:15377"/>
        <dbReference type="ChEBI" id="CHEBI:15378"/>
        <dbReference type="ChEBI" id="CHEBI:74410"/>
        <dbReference type="ChEBI" id="CHEBI:233601"/>
    </reaction>
</comment>
<dbReference type="GO" id="GO:0016790">
    <property type="term" value="F:thiolester hydrolase activity"/>
    <property type="evidence" value="ECO:0007669"/>
    <property type="project" value="UniProtKB-ARBA"/>
</dbReference>
<evidence type="ECO:0000256" key="2">
    <source>
        <dbReference type="ARBA" id="ARBA00010758"/>
    </source>
</evidence>
<organism evidence="11 12">
    <name type="scientific">Scomber scombrus</name>
    <name type="common">Atlantic mackerel</name>
    <name type="synonym">Scomber vernalis</name>
    <dbReference type="NCBI Taxonomy" id="13677"/>
    <lineage>
        <taxon>Eukaryota</taxon>
        <taxon>Metazoa</taxon>
        <taxon>Chordata</taxon>
        <taxon>Craniata</taxon>
        <taxon>Vertebrata</taxon>
        <taxon>Euteleostomi</taxon>
        <taxon>Actinopterygii</taxon>
        <taxon>Neopterygii</taxon>
        <taxon>Teleostei</taxon>
        <taxon>Neoteleostei</taxon>
        <taxon>Acanthomorphata</taxon>
        <taxon>Pelagiaria</taxon>
        <taxon>Scombriformes</taxon>
        <taxon>Scombridae</taxon>
        <taxon>Scomber</taxon>
    </lineage>
</organism>
<evidence type="ECO:0000313" key="11">
    <source>
        <dbReference type="EMBL" id="CAK6958917.1"/>
    </source>
</evidence>
<comment type="function">
    <text evidence="9">Catalyzes the cleavage of thioester bonds from S-palmitoyl-CoA or S-palmitoyl-N-acetylcysteamine (unbranched structures) but does not have activity against palmitoylcysteine or palmitoylated proteins, branched structures or bulky head groups. Conversely, hydrolyzes both long and short chain fatty acyl-CoA substrate.</text>
</comment>
<dbReference type="GO" id="GO:0098599">
    <property type="term" value="F:palmitoyl hydrolase activity"/>
    <property type="evidence" value="ECO:0007669"/>
    <property type="project" value="UniProtKB-ARBA"/>
</dbReference>
<dbReference type="GO" id="GO:0005764">
    <property type="term" value="C:lysosome"/>
    <property type="evidence" value="ECO:0007669"/>
    <property type="project" value="UniProtKB-SubCell"/>
</dbReference>
<accession>A0AAV1NI76</accession>
<protein>
    <recommendedName>
        <fullName evidence="7">palmitoyl-CoA hydrolase</fullName>
        <ecNumber evidence="7">3.1.2.2</ecNumber>
    </recommendedName>
</protein>
<evidence type="ECO:0000313" key="12">
    <source>
        <dbReference type="Proteomes" id="UP001314229"/>
    </source>
</evidence>
<feature type="signal peptide" evidence="10">
    <location>
        <begin position="1"/>
        <end position="27"/>
    </location>
</feature>
<keyword evidence="12" id="KW-1185">Reference proteome</keyword>
<comment type="caution">
    <text evidence="11">The sequence shown here is derived from an EMBL/GenBank/DDBJ whole genome shotgun (WGS) entry which is preliminary data.</text>
</comment>
<gene>
    <name evidence="11" type="ORF">FSCOSCO3_A002461</name>
</gene>